<dbReference type="AlphaFoldDB" id="A0A425XZX7"/>
<comment type="subcellular location">
    <subcellularLocation>
        <location evidence="1">Cell inner membrane</location>
        <topology evidence="1">Multi-pass membrane protein</topology>
    </subcellularLocation>
</comment>
<dbReference type="RefSeq" id="WP_125030977.1">
    <property type="nucleotide sequence ID" value="NZ_JAPXVP010000009.1"/>
</dbReference>
<keyword evidence="11" id="KW-1185">Reference proteome</keyword>
<name>A0A425XZX7_9BACT</name>
<organism evidence="10 11">
    <name type="scientific">Ancylomarina euxinus</name>
    <dbReference type="NCBI Taxonomy" id="2283627"/>
    <lineage>
        <taxon>Bacteria</taxon>
        <taxon>Pseudomonadati</taxon>
        <taxon>Bacteroidota</taxon>
        <taxon>Bacteroidia</taxon>
        <taxon>Marinilabiliales</taxon>
        <taxon>Marinifilaceae</taxon>
        <taxon>Ancylomarina</taxon>
    </lineage>
</organism>
<dbReference type="PANTHER" id="PTHR30574:SF1">
    <property type="entry name" value="SULPHUR TRANSPORT DOMAIN-CONTAINING PROTEIN"/>
    <property type="match status" value="1"/>
</dbReference>
<dbReference type="OrthoDB" id="9814020at2"/>
<evidence type="ECO:0000256" key="5">
    <source>
        <dbReference type="ARBA" id="ARBA00022692"/>
    </source>
</evidence>
<evidence type="ECO:0000313" key="11">
    <source>
        <dbReference type="Proteomes" id="UP000285794"/>
    </source>
</evidence>
<dbReference type="InterPro" id="IPR007272">
    <property type="entry name" value="Sulf_transp_TsuA/YedE"/>
</dbReference>
<dbReference type="Pfam" id="PF04143">
    <property type="entry name" value="Sulf_transp"/>
    <property type="match status" value="1"/>
</dbReference>
<comment type="similarity">
    <text evidence="8">Belongs to the TsuA/YedE (TC 9.B.102) family.</text>
</comment>
<keyword evidence="3" id="KW-1003">Cell membrane</keyword>
<evidence type="ECO:0000256" key="2">
    <source>
        <dbReference type="ARBA" id="ARBA00022448"/>
    </source>
</evidence>
<keyword evidence="6 9" id="KW-1133">Transmembrane helix</keyword>
<comment type="caution">
    <text evidence="10">The sequence shown here is derived from an EMBL/GenBank/DDBJ whole genome shotgun (WGS) entry which is preliminary data.</text>
</comment>
<dbReference type="PANTHER" id="PTHR30574">
    <property type="entry name" value="INNER MEMBRANE PROTEIN YEDE"/>
    <property type="match status" value="1"/>
</dbReference>
<evidence type="ECO:0000313" key="10">
    <source>
        <dbReference type="EMBL" id="RRG20978.1"/>
    </source>
</evidence>
<protein>
    <submittedName>
        <fullName evidence="10">Uncharacterized protein</fullName>
    </submittedName>
</protein>
<gene>
    <name evidence="10" type="ORF">DWB61_11190</name>
</gene>
<evidence type="ECO:0000256" key="3">
    <source>
        <dbReference type="ARBA" id="ARBA00022475"/>
    </source>
</evidence>
<dbReference type="GO" id="GO:0005886">
    <property type="term" value="C:plasma membrane"/>
    <property type="evidence" value="ECO:0007669"/>
    <property type="project" value="UniProtKB-SubCell"/>
</dbReference>
<keyword evidence="5 9" id="KW-0812">Transmembrane</keyword>
<evidence type="ECO:0000256" key="9">
    <source>
        <dbReference type="SAM" id="Phobius"/>
    </source>
</evidence>
<evidence type="ECO:0000256" key="7">
    <source>
        <dbReference type="ARBA" id="ARBA00023136"/>
    </source>
</evidence>
<feature type="transmembrane region" description="Helical" evidence="9">
    <location>
        <begin position="12"/>
        <end position="30"/>
    </location>
</feature>
<dbReference type="EMBL" id="QQWG01000010">
    <property type="protein sequence ID" value="RRG20978.1"/>
    <property type="molecule type" value="Genomic_DNA"/>
</dbReference>
<keyword evidence="7 9" id="KW-0472">Membrane</keyword>
<reference evidence="10 11" key="1">
    <citation type="submission" date="2018-07" db="EMBL/GenBank/DDBJ databases">
        <title>Draft genome sequence of Ancylomarina sp. M1P.</title>
        <authorList>
            <person name="Yadav S."/>
            <person name="Villanueva L."/>
            <person name="Damste J.S.S."/>
        </authorList>
    </citation>
    <scope>NUCLEOTIDE SEQUENCE [LARGE SCALE GENOMIC DNA]</scope>
    <source>
        <strain evidence="10 11">M1P</strain>
    </source>
</reference>
<evidence type="ECO:0000256" key="6">
    <source>
        <dbReference type="ARBA" id="ARBA00022989"/>
    </source>
</evidence>
<dbReference type="Proteomes" id="UP000285794">
    <property type="component" value="Unassembled WGS sequence"/>
</dbReference>
<proteinExistence type="inferred from homology"/>
<accession>A0A425XZX7</accession>
<feature type="transmembrane region" description="Helical" evidence="9">
    <location>
        <begin position="114"/>
        <end position="131"/>
    </location>
</feature>
<feature type="transmembrane region" description="Helical" evidence="9">
    <location>
        <begin position="143"/>
        <end position="168"/>
    </location>
</feature>
<keyword evidence="4" id="KW-0997">Cell inner membrane</keyword>
<evidence type="ECO:0000256" key="8">
    <source>
        <dbReference type="ARBA" id="ARBA00035655"/>
    </source>
</evidence>
<feature type="transmembrane region" description="Helical" evidence="9">
    <location>
        <begin position="76"/>
        <end position="94"/>
    </location>
</feature>
<sequence>MNEVKKTKYWNPYIGGVMLGLVLLSANFISGRGLGASGALKSVIVSTVNTVAPDHAENAAFYKNYNETHENPMKSWLVFQVFGVLVGGFLSGTFAKRLKFKVEHSPKISSKRRLVFALIGGAFFGFGSQLGRGCTSGSALSGMAVLSLGGFITMACIFGTAFGLAYFFRKNWI</sequence>
<evidence type="ECO:0000256" key="4">
    <source>
        <dbReference type="ARBA" id="ARBA00022519"/>
    </source>
</evidence>
<keyword evidence="2" id="KW-0813">Transport</keyword>
<evidence type="ECO:0000256" key="1">
    <source>
        <dbReference type="ARBA" id="ARBA00004429"/>
    </source>
</evidence>